<evidence type="ECO:0000256" key="8">
    <source>
        <dbReference type="ARBA" id="ARBA00023065"/>
    </source>
</evidence>
<name>A0A0R2AX07_9LACO</name>
<evidence type="ECO:0000256" key="11">
    <source>
        <dbReference type="ARBA" id="ARBA00025198"/>
    </source>
</evidence>
<dbReference type="Pfam" id="PF00430">
    <property type="entry name" value="ATP-synt_B"/>
    <property type="match status" value="1"/>
</dbReference>
<reference evidence="16 17" key="1">
    <citation type="journal article" date="2015" name="Genome Announc.">
        <title>Expanding the biotechnology potential of lactobacilli through comparative genomics of 213 strains and associated genera.</title>
        <authorList>
            <person name="Sun Z."/>
            <person name="Harris H.M."/>
            <person name="McCann A."/>
            <person name="Guo C."/>
            <person name="Argimon S."/>
            <person name="Zhang W."/>
            <person name="Yang X."/>
            <person name="Jeffery I.B."/>
            <person name="Cooney J.C."/>
            <person name="Kagawa T.F."/>
            <person name="Liu W."/>
            <person name="Song Y."/>
            <person name="Salvetti E."/>
            <person name="Wrobel A."/>
            <person name="Rasinkangas P."/>
            <person name="Parkhill J."/>
            <person name="Rea M.C."/>
            <person name="O'Sullivan O."/>
            <person name="Ritari J."/>
            <person name="Douillard F.P."/>
            <person name="Paul Ross R."/>
            <person name="Yang R."/>
            <person name="Briner A.E."/>
            <person name="Felis G.E."/>
            <person name="de Vos W.M."/>
            <person name="Barrangou R."/>
            <person name="Klaenhammer T.R."/>
            <person name="Caufield P.W."/>
            <person name="Cui Y."/>
            <person name="Zhang H."/>
            <person name="O'Toole P.W."/>
        </authorList>
    </citation>
    <scope>NUCLEOTIDE SEQUENCE [LARGE SCALE GENOMIC DNA]</scope>
    <source>
        <strain evidence="16 17">DSM 23829</strain>
    </source>
</reference>
<keyword evidence="9 13" id="KW-0472">Membrane</keyword>
<evidence type="ECO:0000256" key="10">
    <source>
        <dbReference type="ARBA" id="ARBA00023310"/>
    </source>
</evidence>
<dbReference type="GO" id="GO:0046933">
    <property type="term" value="F:proton-transporting ATP synthase activity, rotational mechanism"/>
    <property type="evidence" value="ECO:0007669"/>
    <property type="project" value="UniProtKB-UniRule"/>
</dbReference>
<dbReference type="GO" id="GO:0045259">
    <property type="term" value="C:proton-transporting ATP synthase complex"/>
    <property type="evidence" value="ECO:0007669"/>
    <property type="project" value="UniProtKB-KW"/>
</dbReference>
<dbReference type="HAMAP" id="MF_01398">
    <property type="entry name" value="ATP_synth_b_bprime"/>
    <property type="match status" value="1"/>
</dbReference>
<evidence type="ECO:0000256" key="15">
    <source>
        <dbReference type="SAM" id="Coils"/>
    </source>
</evidence>
<keyword evidence="8 13" id="KW-0406">Ion transport</keyword>
<feature type="coiled-coil region" evidence="15">
    <location>
        <begin position="52"/>
        <end position="82"/>
    </location>
</feature>
<gene>
    <name evidence="13" type="primary">atpF</name>
    <name evidence="16" type="ORF">FD06_GL000482</name>
</gene>
<dbReference type="InterPro" id="IPR028987">
    <property type="entry name" value="ATP_synth_B-like_membr_sf"/>
</dbReference>
<comment type="similarity">
    <text evidence="1 13 14">Belongs to the ATPase B chain family.</text>
</comment>
<dbReference type="PANTHER" id="PTHR33445">
    <property type="entry name" value="ATP SYNTHASE SUBUNIT B', CHLOROPLASTIC"/>
    <property type="match status" value="1"/>
</dbReference>
<dbReference type="GO" id="GO:0005886">
    <property type="term" value="C:plasma membrane"/>
    <property type="evidence" value="ECO:0007669"/>
    <property type="project" value="UniProtKB-SubCell"/>
</dbReference>
<keyword evidence="17" id="KW-1185">Reference proteome</keyword>
<proteinExistence type="inferred from homology"/>
<keyword evidence="15" id="KW-0175">Coiled coil</keyword>
<feature type="transmembrane region" description="Helical" evidence="13">
    <location>
        <begin position="20"/>
        <end position="41"/>
    </location>
</feature>
<comment type="subunit">
    <text evidence="13">F-type ATPases have 2 components, F(1) - the catalytic core - and F(0) - the membrane proton channel. F(1) has five subunits: alpha(3), beta(3), gamma(1), delta(1), epsilon(1). F(0) has three main subunits: a(1), b(2) and c(10-14). The alpha and beta chains form an alternating ring which encloses part of the gamma chain. F(1) is attached to F(0) by a central stalk formed by the gamma and epsilon chains, while a peripheral stalk is formed by the delta and b chains.</text>
</comment>
<dbReference type="Proteomes" id="UP000052012">
    <property type="component" value="Unassembled WGS sequence"/>
</dbReference>
<dbReference type="OrthoDB" id="282095at2"/>
<evidence type="ECO:0000313" key="16">
    <source>
        <dbReference type="EMBL" id="KRM67763.1"/>
    </source>
</evidence>
<dbReference type="InterPro" id="IPR050059">
    <property type="entry name" value="ATP_synthase_B_chain"/>
</dbReference>
<dbReference type="AlphaFoldDB" id="A0A0R2AX07"/>
<evidence type="ECO:0000313" key="17">
    <source>
        <dbReference type="Proteomes" id="UP000052012"/>
    </source>
</evidence>
<keyword evidence="7 13" id="KW-1133">Transmembrane helix</keyword>
<evidence type="ECO:0000256" key="4">
    <source>
        <dbReference type="ARBA" id="ARBA00022547"/>
    </source>
</evidence>
<evidence type="ECO:0000256" key="7">
    <source>
        <dbReference type="ARBA" id="ARBA00022989"/>
    </source>
</evidence>
<sequence>MFSHLLFGSPFVLTEGLYTGNLLFTAFCFIILMLLIKHFAWGPLNEMMDKRANKIANDINSAEKSRQEAEKLAAQRQEALSKSQDDASAIVNRAKDTAKQQGEQIVNSARTDAQSIKNSAQKEIEQERKDALANTKDDVANLSIEIASKIIQKELKADDQKALIDSYIEGLGKQNAR</sequence>
<protein>
    <recommendedName>
        <fullName evidence="13">ATP synthase subunit b</fullName>
    </recommendedName>
    <alternativeName>
        <fullName evidence="13">ATP synthase F(0) sector subunit b</fullName>
    </alternativeName>
    <alternativeName>
        <fullName evidence="13">ATPase subunit I</fullName>
    </alternativeName>
    <alternativeName>
        <fullName evidence="13">F-type ATPase subunit b</fullName>
        <shortName evidence="13">F-ATPase subunit b</shortName>
    </alternativeName>
</protein>
<dbReference type="SUPFAM" id="SSF81573">
    <property type="entry name" value="F1F0 ATP synthase subunit B, membrane domain"/>
    <property type="match status" value="1"/>
</dbReference>
<evidence type="ECO:0000256" key="14">
    <source>
        <dbReference type="RuleBase" id="RU003848"/>
    </source>
</evidence>
<evidence type="ECO:0000256" key="6">
    <source>
        <dbReference type="ARBA" id="ARBA00022781"/>
    </source>
</evidence>
<keyword evidence="2 13" id="KW-0813">Transport</keyword>
<dbReference type="InterPro" id="IPR002146">
    <property type="entry name" value="ATP_synth_b/b'su_bac/chlpt"/>
</dbReference>
<evidence type="ECO:0000256" key="9">
    <source>
        <dbReference type="ARBA" id="ARBA00023136"/>
    </source>
</evidence>
<evidence type="ECO:0000256" key="5">
    <source>
        <dbReference type="ARBA" id="ARBA00022692"/>
    </source>
</evidence>
<dbReference type="RefSeq" id="WP_054657002.1">
    <property type="nucleotide sequence ID" value="NZ_AYYQ01000035.1"/>
</dbReference>
<evidence type="ECO:0000256" key="12">
    <source>
        <dbReference type="ARBA" id="ARBA00037847"/>
    </source>
</evidence>
<dbReference type="PATRIC" id="fig|1423781.4.peg.495"/>
<keyword evidence="6 13" id="KW-0375">Hydrogen ion transport</keyword>
<evidence type="ECO:0000256" key="2">
    <source>
        <dbReference type="ARBA" id="ARBA00022448"/>
    </source>
</evidence>
<organism evidence="16 17">
    <name type="scientific">Apilactobacillus ozensis DSM 23829 = JCM 17196</name>
    <dbReference type="NCBI Taxonomy" id="1423781"/>
    <lineage>
        <taxon>Bacteria</taxon>
        <taxon>Bacillati</taxon>
        <taxon>Bacillota</taxon>
        <taxon>Bacilli</taxon>
        <taxon>Lactobacillales</taxon>
        <taxon>Lactobacillaceae</taxon>
        <taxon>Apilactobacillus</taxon>
    </lineage>
</organism>
<dbReference type="CDD" id="cd06503">
    <property type="entry name" value="ATP-synt_Fo_b"/>
    <property type="match status" value="1"/>
</dbReference>
<keyword evidence="3 13" id="KW-1003">Cell membrane</keyword>
<dbReference type="GO" id="GO:0012505">
    <property type="term" value="C:endomembrane system"/>
    <property type="evidence" value="ECO:0007669"/>
    <property type="project" value="UniProtKB-SubCell"/>
</dbReference>
<dbReference type="InterPro" id="IPR005864">
    <property type="entry name" value="ATP_synth_F0_bsu_bac"/>
</dbReference>
<dbReference type="Gene3D" id="1.20.5.620">
    <property type="entry name" value="F1F0 ATP synthase subunit B, membrane domain"/>
    <property type="match status" value="1"/>
</dbReference>
<dbReference type="EMBL" id="AYYQ01000035">
    <property type="protein sequence ID" value="KRM67763.1"/>
    <property type="molecule type" value="Genomic_DNA"/>
</dbReference>
<evidence type="ECO:0000256" key="3">
    <source>
        <dbReference type="ARBA" id="ARBA00022475"/>
    </source>
</evidence>
<dbReference type="PANTHER" id="PTHR33445:SF1">
    <property type="entry name" value="ATP SYNTHASE SUBUNIT B"/>
    <property type="match status" value="1"/>
</dbReference>
<dbReference type="NCBIfam" id="TIGR01144">
    <property type="entry name" value="ATP_synt_b"/>
    <property type="match status" value="1"/>
</dbReference>
<dbReference type="GO" id="GO:0046961">
    <property type="term" value="F:proton-transporting ATPase activity, rotational mechanism"/>
    <property type="evidence" value="ECO:0007669"/>
    <property type="project" value="TreeGrafter"/>
</dbReference>
<keyword evidence="10 13" id="KW-0066">ATP synthesis</keyword>
<comment type="function">
    <text evidence="11 13">F(1)F(0) ATP synthase produces ATP from ADP in the presence of a proton or sodium gradient. F-type ATPases consist of two structural domains, F(1) containing the extramembraneous catalytic core and F(0) containing the membrane proton channel, linked together by a central stalk and a peripheral stalk. During catalysis, ATP synthesis in the catalytic domain of F(1) is coupled via a rotary mechanism of the central stalk subunits to proton translocation.</text>
</comment>
<dbReference type="STRING" id="1423781.FD06_GL000482"/>
<keyword evidence="5 13" id="KW-0812">Transmembrane</keyword>
<comment type="subcellular location">
    <subcellularLocation>
        <location evidence="13">Cell membrane</location>
        <topology evidence="13">Single-pass membrane protein</topology>
    </subcellularLocation>
    <subcellularLocation>
        <location evidence="12">Endomembrane system</location>
        <topology evidence="12">Single-pass membrane protein</topology>
    </subcellularLocation>
</comment>
<comment type="function">
    <text evidence="13">Component of the F(0) channel, it forms part of the peripheral stalk, linking F(1) to F(0).</text>
</comment>
<evidence type="ECO:0000256" key="1">
    <source>
        <dbReference type="ARBA" id="ARBA00005513"/>
    </source>
</evidence>
<comment type="caution">
    <text evidence="16">The sequence shown here is derived from an EMBL/GenBank/DDBJ whole genome shotgun (WGS) entry which is preliminary data.</text>
</comment>
<evidence type="ECO:0000256" key="13">
    <source>
        <dbReference type="HAMAP-Rule" id="MF_01398"/>
    </source>
</evidence>
<accession>A0A0R2AX07</accession>
<keyword evidence="4 13" id="KW-0138">CF(0)</keyword>